<evidence type="ECO:0000256" key="11">
    <source>
        <dbReference type="SAM" id="Phobius"/>
    </source>
</evidence>
<dbReference type="Gene3D" id="2.30.42.10">
    <property type="match status" value="1"/>
</dbReference>
<keyword evidence="4" id="KW-0645">Protease</keyword>
<feature type="transmembrane region" description="Helical" evidence="11">
    <location>
        <begin position="315"/>
        <end position="335"/>
    </location>
</feature>
<proteinExistence type="inferred from homology"/>
<evidence type="ECO:0000256" key="2">
    <source>
        <dbReference type="ARBA" id="ARBA00004141"/>
    </source>
</evidence>
<feature type="domain" description="PDZ" evidence="13">
    <location>
        <begin position="156"/>
        <end position="201"/>
    </location>
</feature>
<dbReference type="InterPro" id="IPR036034">
    <property type="entry name" value="PDZ_sf"/>
</dbReference>
<dbReference type="CDD" id="cd06163">
    <property type="entry name" value="S2P-M50_PDZ_RseP-like"/>
    <property type="match status" value="1"/>
</dbReference>
<dbReference type="EMBL" id="CT573213">
    <property type="protein sequence ID" value="CAJ64405.1"/>
    <property type="molecule type" value="Genomic_DNA"/>
</dbReference>
<evidence type="ECO:0000256" key="4">
    <source>
        <dbReference type="ARBA" id="ARBA00022670"/>
    </source>
</evidence>
<evidence type="ECO:0000256" key="1">
    <source>
        <dbReference type="ARBA" id="ARBA00001947"/>
    </source>
</evidence>
<dbReference type="STRING" id="326424.FRAAL5773"/>
<keyword evidence="15" id="KW-1185">Reference proteome</keyword>
<sequence>MSRRSEAGLMAILGIVAFAAALLVSVVLHEGGHFVTARHYGLKASKFFVGFGPTIWSRQRGETEYGIKAIPAGGFVKIEGMTPLEEIDPEDEPRAFHNARARARLVVMSAGSFVHFVIAIVLIYAVLVTLGTKQVSESKIGSTSCVATTAKCSGPGPAAAAGMRPDDRIVSFDGVAVHTWKDFTRRVREHGAGPASLVVERDGRQLTLAPDLVEVRRNRVTGESGDDRVGALGVRPGLDTVHYNPIEAVPQTFKVIGSGFTGMYNTLTHRIGDVGKIFSNDRDPQGFISVVGAARIGGDVVSAPDSSVLDRIGQFLILVAAINLAVGIFNLLPLLPLDGGHIAVLGFEQARHGLRRLRGYRGPVQKVDFAKLLPATYATVVVLLGFSLLLLSADIFNPIRLNQ</sequence>
<evidence type="ECO:0000256" key="5">
    <source>
        <dbReference type="ARBA" id="ARBA00022692"/>
    </source>
</evidence>
<keyword evidence="9 14" id="KW-0482">Metalloprotease</keyword>
<evidence type="ECO:0000259" key="12">
    <source>
        <dbReference type="Pfam" id="PF02163"/>
    </source>
</evidence>
<comment type="cofactor">
    <cofactor evidence="1">
        <name>Zn(2+)</name>
        <dbReference type="ChEBI" id="CHEBI:29105"/>
    </cofactor>
</comment>
<dbReference type="GO" id="GO:0006508">
    <property type="term" value="P:proteolysis"/>
    <property type="evidence" value="ECO:0007669"/>
    <property type="project" value="UniProtKB-KW"/>
</dbReference>
<evidence type="ECO:0000256" key="8">
    <source>
        <dbReference type="ARBA" id="ARBA00022989"/>
    </source>
</evidence>
<keyword evidence="7" id="KW-0862">Zinc</keyword>
<dbReference type="GO" id="GO:0016020">
    <property type="term" value="C:membrane"/>
    <property type="evidence" value="ECO:0007669"/>
    <property type="project" value="UniProtKB-SubCell"/>
</dbReference>
<dbReference type="KEGG" id="fal:FRAAL5773"/>
<dbReference type="CDD" id="cd23081">
    <property type="entry name" value="cpPDZ_EcRseP-like"/>
    <property type="match status" value="1"/>
</dbReference>
<keyword evidence="10 11" id="KW-0472">Membrane</keyword>
<dbReference type="SUPFAM" id="SSF50156">
    <property type="entry name" value="PDZ domain-like"/>
    <property type="match status" value="1"/>
</dbReference>
<feature type="transmembrane region" description="Helical" evidence="11">
    <location>
        <begin position="375"/>
        <end position="396"/>
    </location>
</feature>
<comment type="similarity">
    <text evidence="3">Belongs to the peptidase M50B family.</text>
</comment>
<keyword evidence="8 11" id="KW-1133">Transmembrane helix</keyword>
<feature type="transmembrane region" description="Helical" evidence="11">
    <location>
        <begin position="105"/>
        <end position="130"/>
    </location>
</feature>
<dbReference type="InterPro" id="IPR008915">
    <property type="entry name" value="Peptidase_M50"/>
</dbReference>
<dbReference type="PANTHER" id="PTHR42837:SF2">
    <property type="entry name" value="MEMBRANE METALLOPROTEASE ARASP2, CHLOROPLASTIC-RELATED"/>
    <property type="match status" value="1"/>
</dbReference>
<evidence type="ECO:0000259" key="13">
    <source>
        <dbReference type="Pfam" id="PF17820"/>
    </source>
</evidence>
<organism evidence="14 15">
    <name type="scientific">Frankia alni (strain DSM 45986 / CECT 9034 / ACN14a)</name>
    <dbReference type="NCBI Taxonomy" id="326424"/>
    <lineage>
        <taxon>Bacteria</taxon>
        <taxon>Bacillati</taxon>
        <taxon>Actinomycetota</taxon>
        <taxon>Actinomycetes</taxon>
        <taxon>Frankiales</taxon>
        <taxon>Frankiaceae</taxon>
        <taxon>Frankia</taxon>
    </lineage>
</organism>
<name>Q0RDR1_FRAAA</name>
<dbReference type="PANTHER" id="PTHR42837">
    <property type="entry name" value="REGULATOR OF SIGMA-E PROTEASE RSEP"/>
    <property type="match status" value="1"/>
</dbReference>
<evidence type="ECO:0000313" key="14">
    <source>
        <dbReference type="EMBL" id="CAJ64405.1"/>
    </source>
</evidence>
<evidence type="ECO:0000256" key="7">
    <source>
        <dbReference type="ARBA" id="ARBA00022833"/>
    </source>
</evidence>
<protein>
    <submittedName>
        <fullName evidence="14">Hypothetical zinc metalloprotease</fullName>
        <ecNumber evidence="14">3.4.24.-</ecNumber>
    </submittedName>
</protein>
<keyword evidence="6 14" id="KW-0378">Hydrolase</keyword>
<evidence type="ECO:0000256" key="3">
    <source>
        <dbReference type="ARBA" id="ARBA00007931"/>
    </source>
</evidence>
<keyword evidence="5 11" id="KW-0812">Transmembrane</keyword>
<evidence type="ECO:0000256" key="10">
    <source>
        <dbReference type="ARBA" id="ARBA00023136"/>
    </source>
</evidence>
<dbReference type="AlphaFoldDB" id="Q0RDR1"/>
<gene>
    <name evidence="14" type="ordered locus">FRAAL5773</name>
</gene>
<dbReference type="Proteomes" id="UP000000657">
    <property type="component" value="Chromosome"/>
</dbReference>
<evidence type="ECO:0000313" key="15">
    <source>
        <dbReference type="Proteomes" id="UP000000657"/>
    </source>
</evidence>
<comment type="subcellular location">
    <subcellularLocation>
        <location evidence="2">Membrane</location>
        <topology evidence="2">Multi-pass membrane protein</topology>
    </subcellularLocation>
</comment>
<dbReference type="Pfam" id="PF02163">
    <property type="entry name" value="Peptidase_M50"/>
    <property type="match status" value="1"/>
</dbReference>
<dbReference type="HOGENOM" id="CLU_025778_1_2_11"/>
<feature type="transmembrane region" description="Helical" evidence="11">
    <location>
        <begin position="7"/>
        <end position="28"/>
    </location>
</feature>
<dbReference type="InterPro" id="IPR004387">
    <property type="entry name" value="Pept_M50_Zn"/>
</dbReference>
<reference evidence="14 15" key="1">
    <citation type="journal article" date="2007" name="Genome Res.">
        <title>Genome characteristics of facultatively symbiotic Frankia sp. strains reflect host range and host plant biogeography.</title>
        <authorList>
            <person name="Normand P."/>
            <person name="Lapierre P."/>
            <person name="Tisa L.S."/>
            <person name="Gogarten J.P."/>
            <person name="Alloisio N."/>
            <person name="Bagnarol E."/>
            <person name="Bassi C.A."/>
            <person name="Berry A.M."/>
            <person name="Bickhart D.M."/>
            <person name="Choisne N."/>
            <person name="Couloux A."/>
            <person name="Cournoyer B."/>
            <person name="Cruveiller S."/>
            <person name="Daubin V."/>
            <person name="Demange N."/>
            <person name="Francino M.P."/>
            <person name="Goltsman E."/>
            <person name="Huang Y."/>
            <person name="Kopp O.R."/>
            <person name="Labarre L."/>
            <person name="Lapidus A."/>
            <person name="Lavire C."/>
            <person name="Marechal J."/>
            <person name="Martinez M."/>
            <person name="Mastronunzio J.E."/>
            <person name="Mullin B.C."/>
            <person name="Niemann J."/>
            <person name="Pujic P."/>
            <person name="Rawnsley T."/>
            <person name="Rouy Z."/>
            <person name="Schenowitz C."/>
            <person name="Sellstedt A."/>
            <person name="Tavares F."/>
            <person name="Tomkins J.P."/>
            <person name="Vallenet D."/>
            <person name="Valverde C."/>
            <person name="Wall L.G."/>
            <person name="Wang Y."/>
            <person name="Medigue C."/>
            <person name="Benson D.R."/>
        </authorList>
    </citation>
    <scope>NUCLEOTIDE SEQUENCE [LARGE SCALE GENOMIC DNA]</scope>
    <source>
        <strain evidence="15">DSM 45986 / CECT 9034 / ACN14a</strain>
    </source>
</reference>
<evidence type="ECO:0000256" key="9">
    <source>
        <dbReference type="ARBA" id="ARBA00023049"/>
    </source>
</evidence>
<dbReference type="GO" id="GO:0004222">
    <property type="term" value="F:metalloendopeptidase activity"/>
    <property type="evidence" value="ECO:0007669"/>
    <property type="project" value="InterPro"/>
</dbReference>
<feature type="domain" description="Peptidase M50" evidence="12">
    <location>
        <begin position="17"/>
        <end position="354"/>
    </location>
</feature>
<accession>Q0RDR1</accession>
<dbReference type="EC" id="3.4.24.-" evidence="14"/>
<dbReference type="Pfam" id="PF17820">
    <property type="entry name" value="PDZ_6"/>
    <property type="match status" value="1"/>
</dbReference>
<dbReference type="eggNOG" id="COG0750">
    <property type="taxonomic scope" value="Bacteria"/>
</dbReference>
<evidence type="ECO:0000256" key="6">
    <source>
        <dbReference type="ARBA" id="ARBA00022801"/>
    </source>
</evidence>
<dbReference type="InterPro" id="IPR041489">
    <property type="entry name" value="PDZ_6"/>
</dbReference>